<sequence length="657" mass="74648">MSRNISIFIACCILCLVSLMFYNSEITEGPRALFVNTENNGIPRPLRKFVPTPIEVDVTKMCDKICDRELRTCFDPTLSVFVYDGTSPEKMTFAQKFRNFMPKIDTEEAENKWKHNRSLCPVNELDESLHTMTTQESCAIVGNSGILLGSECGEEIDSHGFVLRANLALLEGYTKDVGNKTNMMMINFSTLGRIYGTLTKQSKAKDNMLRYFKLLNGTILWYPKGTGGGRGSRFRRIATLFLENNVTARFAFNFMTATGVTKGKWRTPRVASSGLIAFTMAQTFCKNVTLYGFYPYQRDEFGAPVLYHYYEPNLTDFHTSAHNFDREHRLLRSLHDQHILKLVIGSCKNRNESAGLRPIPEQHKVQAKAVAPKLCHQICDRQNQTCFDPSIAIIVYDSSSDPRRMSFQQIFPNFKISIDEKDKKSSNVKPDSNDAKLCPVTDIDPSFRTITTQQSCAIIGDNEILLNSKCGKEIDSHSFTFRADLTEAEGSIEDAGKRTDIMMLNRQTADFVYDTLFARRRTSQRKRNYAKLLQTVRYLNDSILWYPESTAGVTATKLQKIAVFFRSQNMSVRFGFSFTDVGAETKRRWKTNEAASSRLILLTVAETFCKKITLYGFHPIYSNATKSESNVDKLNNEEQIIESLQQKGFLSQALNPC</sequence>
<dbReference type="EMBL" id="JAIZAY010000001">
    <property type="protein sequence ID" value="KAJ8049181.1"/>
    <property type="molecule type" value="Genomic_DNA"/>
</dbReference>
<evidence type="ECO:0000256" key="3">
    <source>
        <dbReference type="ARBA" id="ARBA00022676"/>
    </source>
</evidence>
<dbReference type="InterPro" id="IPR050943">
    <property type="entry name" value="Glycosyltr_29_Sialyltrsf"/>
</dbReference>
<reference evidence="12" key="1">
    <citation type="submission" date="2021-10" db="EMBL/GenBank/DDBJ databases">
        <title>Tropical sea cucumber genome reveals ecological adaptation and Cuvierian tubules defense mechanism.</title>
        <authorList>
            <person name="Chen T."/>
        </authorList>
    </citation>
    <scope>NUCLEOTIDE SEQUENCE</scope>
    <source>
        <strain evidence="12">Nanhai2018</strain>
        <tissue evidence="12">Muscle</tissue>
    </source>
</reference>
<dbReference type="InterPro" id="IPR038578">
    <property type="entry name" value="GT29-like_sf"/>
</dbReference>
<dbReference type="AlphaFoldDB" id="A0A9Q1CPU3"/>
<evidence type="ECO:0000256" key="5">
    <source>
        <dbReference type="ARBA" id="ARBA00022692"/>
    </source>
</evidence>
<feature type="chain" id="PRO_5040112682" evidence="11">
    <location>
        <begin position="27"/>
        <end position="657"/>
    </location>
</feature>
<evidence type="ECO:0000256" key="8">
    <source>
        <dbReference type="ARBA" id="ARBA00023034"/>
    </source>
</evidence>
<keyword evidence="9" id="KW-0472">Membrane</keyword>
<dbReference type="PANTHER" id="PTHR11987:SF53">
    <property type="entry name" value="ALPHA-2,8-SIALYLTRANSFERASE 8F-LIKE"/>
    <property type="match status" value="1"/>
</dbReference>
<dbReference type="Gene3D" id="3.90.1480.20">
    <property type="entry name" value="Glycosyl transferase family 29"/>
    <property type="match status" value="2"/>
</dbReference>
<keyword evidence="10" id="KW-0325">Glycoprotein</keyword>
<dbReference type="Proteomes" id="UP001152320">
    <property type="component" value="Chromosome 1"/>
</dbReference>
<keyword evidence="5" id="KW-0812">Transmembrane</keyword>
<comment type="similarity">
    <text evidence="2">Belongs to the glycosyltransferase 29 family.</text>
</comment>
<accession>A0A9Q1CPU3</accession>
<dbReference type="GO" id="GO:0003828">
    <property type="term" value="F:alpha-N-acetylneuraminate alpha-2,8-sialyltransferase activity"/>
    <property type="evidence" value="ECO:0007669"/>
    <property type="project" value="TreeGrafter"/>
</dbReference>
<evidence type="ECO:0000256" key="1">
    <source>
        <dbReference type="ARBA" id="ARBA00004323"/>
    </source>
</evidence>
<evidence type="ECO:0000256" key="10">
    <source>
        <dbReference type="ARBA" id="ARBA00023180"/>
    </source>
</evidence>
<evidence type="ECO:0000256" key="7">
    <source>
        <dbReference type="ARBA" id="ARBA00022989"/>
    </source>
</evidence>
<evidence type="ECO:0000256" key="11">
    <source>
        <dbReference type="SAM" id="SignalP"/>
    </source>
</evidence>
<evidence type="ECO:0000256" key="9">
    <source>
        <dbReference type="ARBA" id="ARBA00023136"/>
    </source>
</evidence>
<evidence type="ECO:0000313" key="13">
    <source>
        <dbReference type="Proteomes" id="UP001152320"/>
    </source>
</evidence>
<keyword evidence="8" id="KW-0333">Golgi apparatus</keyword>
<protein>
    <submittedName>
        <fullName evidence="12">Alpha-2,8-sialyltransferase 8B</fullName>
    </submittedName>
</protein>
<dbReference type="CDD" id="cd23963">
    <property type="entry name" value="GT29_ST8SIA"/>
    <property type="match status" value="1"/>
</dbReference>
<comment type="subcellular location">
    <subcellularLocation>
        <location evidence="1">Golgi apparatus membrane</location>
        <topology evidence="1">Single-pass type II membrane protein</topology>
    </subcellularLocation>
</comment>
<dbReference type="Pfam" id="PF00777">
    <property type="entry name" value="Glyco_transf_29"/>
    <property type="match status" value="2"/>
</dbReference>
<keyword evidence="11" id="KW-0732">Signal</keyword>
<organism evidence="12 13">
    <name type="scientific">Holothuria leucospilota</name>
    <name type="common">Black long sea cucumber</name>
    <name type="synonym">Mertensiothuria leucospilota</name>
    <dbReference type="NCBI Taxonomy" id="206669"/>
    <lineage>
        <taxon>Eukaryota</taxon>
        <taxon>Metazoa</taxon>
        <taxon>Echinodermata</taxon>
        <taxon>Eleutherozoa</taxon>
        <taxon>Echinozoa</taxon>
        <taxon>Holothuroidea</taxon>
        <taxon>Aspidochirotacea</taxon>
        <taxon>Aspidochirotida</taxon>
        <taxon>Holothuriidae</taxon>
        <taxon>Holothuria</taxon>
    </lineage>
</organism>
<dbReference type="GO" id="GO:0000139">
    <property type="term" value="C:Golgi membrane"/>
    <property type="evidence" value="ECO:0007669"/>
    <property type="project" value="UniProtKB-SubCell"/>
</dbReference>
<evidence type="ECO:0000256" key="4">
    <source>
        <dbReference type="ARBA" id="ARBA00022679"/>
    </source>
</evidence>
<keyword evidence="6" id="KW-0735">Signal-anchor</keyword>
<evidence type="ECO:0000256" key="2">
    <source>
        <dbReference type="ARBA" id="ARBA00006003"/>
    </source>
</evidence>
<dbReference type="InterPro" id="IPR001675">
    <property type="entry name" value="Glyco_trans_29"/>
</dbReference>
<evidence type="ECO:0000313" key="12">
    <source>
        <dbReference type="EMBL" id="KAJ8049181.1"/>
    </source>
</evidence>
<gene>
    <name evidence="12" type="ORF">HOLleu_01804</name>
</gene>
<name>A0A9Q1CPU3_HOLLE</name>
<keyword evidence="7" id="KW-1133">Transmembrane helix</keyword>
<dbReference type="GO" id="GO:0009311">
    <property type="term" value="P:oligosaccharide metabolic process"/>
    <property type="evidence" value="ECO:0007669"/>
    <property type="project" value="TreeGrafter"/>
</dbReference>
<keyword evidence="3" id="KW-0328">Glycosyltransferase</keyword>
<evidence type="ECO:0000256" key="6">
    <source>
        <dbReference type="ARBA" id="ARBA00022968"/>
    </source>
</evidence>
<proteinExistence type="inferred from homology"/>
<dbReference type="PANTHER" id="PTHR11987">
    <property type="entry name" value="ALPHA-2,8-SIALYLTRANSFERASE"/>
    <property type="match status" value="1"/>
</dbReference>
<dbReference type="GO" id="GO:0006491">
    <property type="term" value="P:N-glycan processing"/>
    <property type="evidence" value="ECO:0007669"/>
    <property type="project" value="TreeGrafter"/>
</dbReference>
<keyword evidence="4" id="KW-0808">Transferase</keyword>
<dbReference type="OrthoDB" id="10264956at2759"/>
<feature type="signal peptide" evidence="11">
    <location>
        <begin position="1"/>
        <end position="26"/>
    </location>
</feature>
<comment type="caution">
    <text evidence="12">The sequence shown here is derived from an EMBL/GenBank/DDBJ whole genome shotgun (WGS) entry which is preliminary data.</text>
</comment>
<keyword evidence="13" id="KW-1185">Reference proteome</keyword>